<feature type="compositionally biased region" description="Basic residues" evidence="1">
    <location>
        <begin position="186"/>
        <end position="202"/>
    </location>
</feature>
<gene>
    <name evidence="2" type="ORF">BGW38_004182</name>
</gene>
<feature type="region of interest" description="Disordered" evidence="1">
    <location>
        <begin position="1"/>
        <end position="215"/>
    </location>
</feature>
<keyword evidence="3" id="KW-1185">Reference proteome</keyword>
<comment type="caution">
    <text evidence="2">The sequence shown here is derived from an EMBL/GenBank/DDBJ whole genome shotgun (WGS) entry which is preliminary data.</text>
</comment>
<name>A0A9P6FQF2_9FUNG</name>
<feature type="non-terminal residue" evidence="2">
    <location>
        <position position="574"/>
    </location>
</feature>
<evidence type="ECO:0000313" key="2">
    <source>
        <dbReference type="EMBL" id="KAF9579524.1"/>
    </source>
</evidence>
<feature type="compositionally biased region" description="Basic and acidic residues" evidence="1">
    <location>
        <begin position="1"/>
        <end position="18"/>
    </location>
</feature>
<accession>A0A9P6FQF2</accession>
<reference evidence="2" key="1">
    <citation type="journal article" date="2020" name="Fungal Divers.">
        <title>Resolving the Mortierellaceae phylogeny through synthesis of multi-gene phylogenetics and phylogenomics.</title>
        <authorList>
            <person name="Vandepol N."/>
            <person name="Liber J."/>
            <person name="Desiro A."/>
            <person name="Na H."/>
            <person name="Kennedy M."/>
            <person name="Barry K."/>
            <person name="Grigoriev I.V."/>
            <person name="Miller A.N."/>
            <person name="O'Donnell K."/>
            <person name="Stajich J.E."/>
            <person name="Bonito G."/>
        </authorList>
    </citation>
    <scope>NUCLEOTIDE SEQUENCE</scope>
    <source>
        <strain evidence="2">KOD1015</strain>
    </source>
</reference>
<proteinExistence type="predicted"/>
<dbReference type="EMBL" id="JAABOA010002698">
    <property type="protein sequence ID" value="KAF9579524.1"/>
    <property type="molecule type" value="Genomic_DNA"/>
</dbReference>
<evidence type="ECO:0000313" key="3">
    <source>
        <dbReference type="Proteomes" id="UP000780801"/>
    </source>
</evidence>
<feature type="compositionally biased region" description="Acidic residues" evidence="1">
    <location>
        <begin position="22"/>
        <end position="39"/>
    </location>
</feature>
<dbReference type="Proteomes" id="UP000780801">
    <property type="component" value="Unassembled WGS sequence"/>
</dbReference>
<feature type="compositionally biased region" description="Low complexity" evidence="1">
    <location>
        <begin position="151"/>
        <end position="163"/>
    </location>
</feature>
<feature type="compositionally biased region" description="Acidic residues" evidence="1">
    <location>
        <begin position="70"/>
        <end position="86"/>
    </location>
</feature>
<dbReference type="AlphaFoldDB" id="A0A9P6FQF2"/>
<protein>
    <submittedName>
        <fullName evidence="2">Uncharacterized protein</fullName>
    </submittedName>
</protein>
<feature type="compositionally biased region" description="Basic and acidic residues" evidence="1">
    <location>
        <begin position="103"/>
        <end position="122"/>
    </location>
</feature>
<organism evidence="2 3">
    <name type="scientific">Lunasporangiospora selenospora</name>
    <dbReference type="NCBI Taxonomy" id="979761"/>
    <lineage>
        <taxon>Eukaryota</taxon>
        <taxon>Fungi</taxon>
        <taxon>Fungi incertae sedis</taxon>
        <taxon>Mucoromycota</taxon>
        <taxon>Mortierellomycotina</taxon>
        <taxon>Mortierellomycetes</taxon>
        <taxon>Mortierellales</taxon>
        <taxon>Mortierellaceae</taxon>
        <taxon>Lunasporangiospora</taxon>
    </lineage>
</organism>
<evidence type="ECO:0000256" key="1">
    <source>
        <dbReference type="SAM" id="MobiDB-lite"/>
    </source>
</evidence>
<sequence>MSATQDRVKVDEDMEFNHGQEAQDDILESDDDDDNEEDASVIKDENKMGRPPVSRKLGLPMSIKRRKLCDDDDDEGANEDEDDYEQDTWIGRFPQTRPPLTDNCDKDNINNKDSKGNIENDHGSSIPKHHPTALTSTSAPLAPSGSPPSSPSSNSRRSSSSSPARKRQSLLGAPAPSSTFSTFTSKSHHRPQSQHSHNHRRRLAVEKKEEEEEEEEEVVVDVVVLSEKTGTFSSERTVVDTTLLSLLSTTSALVSSGSLCLRAFKDGQEVAATAALPILTDPLTFPIFKETPSTLTCSPIGMSSNGNGSEHARARHWRQYCPLDTNRKRSFEEAIELARPLGNDRAMEHPGWFESNKRRKIHHFPTRWTSSLSPSPYVKLWARRDFWDVMMTRLDLSWLDFWAVSTSTASASASTFTTMTTSTTTARTKAMTTPDCKDIEKDSDRDGSGEGVCERKEMIDDAESKMEMTTATTTTTMTTTDMVCDPEDPTSPGDKAAATTTLDGETNSVSLTCVQVKQGSGSGRRSVVVQYPNPSLFLRGLWEEEERGRRARQKIPDNVLKPIRSKILNRKPIV</sequence>